<proteinExistence type="predicted"/>
<evidence type="ECO:0000313" key="1">
    <source>
        <dbReference type="EMBL" id="PIM51178.1"/>
    </source>
</evidence>
<dbReference type="AlphaFoldDB" id="A0A2G9C468"/>
<dbReference type="InterPro" id="IPR009593">
    <property type="entry name" value="DUF1203"/>
</dbReference>
<dbReference type="RefSeq" id="WP_099863543.1">
    <property type="nucleotide sequence ID" value="NZ_PEOG01000076.1"/>
</dbReference>
<accession>A0A2G9C468</accession>
<keyword evidence="2" id="KW-1185">Reference proteome</keyword>
<gene>
    <name evidence="1" type="ORF">CS062_21100</name>
</gene>
<evidence type="ECO:0008006" key="3">
    <source>
        <dbReference type="Google" id="ProtNLM"/>
    </source>
</evidence>
<dbReference type="EMBL" id="PEOG01000076">
    <property type="protein sequence ID" value="PIM51178.1"/>
    <property type="molecule type" value="Genomic_DNA"/>
</dbReference>
<reference evidence="1 2" key="1">
    <citation type="submission" date="2017-11" db="EMBL/GenBank/DDBJ databases">
        <title>Draft genome sequence of Mitsuaria sp. HWN-4.</title>
        <authorList>
            <person name="Gundlapally S.R."/>
        </authorList>
    </citation>
    <scope>NUCLEOTIDE SEQUENCE [LARGE SCALE GENOMIC DNA]</scope>
    <source>
        <strain evidence="1 2">HWN-4</strain>
    </source>
</reference>
<comment type="caution">
    <text evidence="1">The sequence shown here is derived from an EMBL/GenBank/DDBJ whole genome shotgun (WGS) entry which is preliminary data.</text>
</comment>
<dbReference type="Proteomes" id="UP000231501">
    <property type="component" value="Unassembled WGS sequence"/>
</dbReference>
<dbReference type="Pfam" id="PF06718">
    <property type="entry name" value="DUF1203"/>
    <property type="match status" value="1"/>
</dbReference>
<name>A0A2G9C468_9BURK</name>
<protein>
    <recommendedName>
        <fullName evidence="3">DUF1203 domain-containing protein</fullName>
    </recommendedName>
</protein>
<dbReference type="PIRSF" id="PIRSF034110">
    <property type="entry name" value="DUF1203"/>
    <property type="match status" value="1"/>
</dbReference>
<evidence type="ECO:0000313" key="2">
    <source>
        <dbReference type="Proteomes" id="UP000231501"/>
    </source>
</evidence>
<organism evidence="1 2">
    <name type="scientific">Roseateles chitinivorans</name>
    <dbReference type="NCBI Taxonomy" id="2917965"/>
    <lineage>
        <taxon>Bacteria</taxon>
        <taxon>Pseudomonadati</taxon>
        <taxon>Pseudomonadota</taxon>
        <taxon>Betaproteobacteria</taxon>
        <taxon>Burkholderiales</taxon>
        <taxon>Sphaerotilaceae</taxon>
        <taxon>Roseateles</taxon>
    </lineage>
</organism>
<dbReference type="OrthoDB" id="5953307at2"/>
<sequence length="162" mass="18270">MDFRILGLDPAPFRPMFTMTDERLRELGVLRVRIDSPRSAPDRITLDDAEPGETVLLLNHVHLEVDSPYRGTHAIYLRENGGERFDRINEVPRALRGRMLSVRALDAAGMMVDADLVDGDRIEPLIERLLAQPAVSYLQVHFAKRGCYAARVERAPEPPVSV</sequence>